<dbReference type="Proteomes" id="UP000091967">
    <property type="component" value="Unassembled WGS sequence"/>
</dbReference>
<keyword evidence="2" id="KW-0521">NADP</keyword>
<dbReference type="FunFam" id="3.40.50.720:FF:000374">
    <property type="entry name" value="3-oxoacyl-(Acyl-carrier-protein) reductase"/>
    <property type="match status" value="1"/>
</dbReference>
<evidence type="ECO:0000256" key="2">
    <source>
        <dbReference type="ARBA" id="ARBA00022857"/>
    </source>
</evidence>
<dbReference type="InterPro" id="IPR002347">
    <property type="entry name" value="SDR_fam"/>
</dbReference>
<evidence type="ECO:0008006" key="6">
    <source>
        <dbReference type="Google" id="ProtNLM"/>
    </source>
</evidence>
<dbReference type="PRINTS" id="PR00080">
    <property type="entry name" value="SDRFAMILY"/>
</dbReference>
<dbReference type="GO" id="GO:0016614">
    <property type="term" value="F:oxidoreductase activity, acting on CH-OH group of donors"/>
    <property type="evidence" value="ECO:0007669"/>
    <property type="project" value="UniProtKB-ARBA"/>
</dbReference>
<keyword evidence="3" id="KW-0560">Oxidoreductase</keyword>
<accession>A0A1B8A691</accession>
<evidence type="ECO:0000256" key="1">
    <source>
        <dbReference type="ARBA" id="ARBA00006484"/>
    </source>
</evidence>
<dbReference type="PANTHER" id="PTHR48107:SF7">
    <property type="entry name" value="RE15974P"/>
    <property type="match status" value="1"/>
</dbReference>
<dbReference type="PANTHER" id="PTHR48107">
    <property type="entry name" value="NADPH-DEPENDENT ALDEHYDE REDUCTASE-LIKE PROTEIN, CHLOROPLASTIC-RELATED"/>
    <property type="match status" value="1"/>
</dbReference>
<dbReference type="STRING" id="36050.A0A1B8A691"/>
<dbReference type="PRINTS" id="PR00081">
    <property type="entry name" value="GDHRDH"/>
</dbReference>
<protein>
    <recommendedName>
        <fullName evidence="6">Ketoreductase (KR) domain-containing protein</fullName>
    </recommendedName>
</protein>
<proteinExistence type="inferred from homology"/>
<dbReference type="Pfam" id="PF13561">
    <property type="entry name" value="adh_short_C2"/>
    <property type="match status" value="1"/>
</dbReference>
<dbReference type="OrthoDB" id="47007at2759"/>
<sequence>MATHSIPQTLDGKLAIVSGSAVGIGAATCVELANRGATVVVNYPWPSQRNDALVVLEKIKQGGGLASGRCIVIEADLSTKDGPKHLVDETVRQMGCKVDILVNNAGIAIMKPLEEITPDQWDKQVNLNARGTMLLTQAVLPHLNRNSRIVSVSSVGARQGYVGATIYNGTKSMVESFTRCWALELGPSLGCTVNAIAPGPVKTSGFQSSGKEFLAKIQPMLDATPIGARMAEPEEIAHAVGFLCEPKSQWITGVCLSVNGGFLMT</sequence>
<evidence type="ECO:0000313" key="5">
    <source>
        <dbReference type="Proteomes" id="UP000091967"/>
    </source>
</evidence>
<comment type="caution">
    <text evidence="4">The sequence shown here is derived from an EMBL/GenBank/DDBJ whole genome shotgun (WGS) entry which is preliminary data.</text>
</comment>
<dbReference type="AlphaFoldDB" id="A0A1B8A691"/>
<dbReference type="Gene3D" id="3.40.50.720">
    <property type="entry name" value="NAD(P)-binding Rossmann-like Domain"/>
    <property type="match status" value="1"/>
</dbReference>
<gene>
    <name evidence="4" type="ORF">FPOA_13272</name>
</gene>
<dbReference type="OMA" id="RWINGAH"/>
<dbReference type="SUPFAM" id="SSF51735">
    <property type="entry name" value="NAD(P)-binding Rossmann-fold domains"/>
    <property type="match status" value="1"/>
</dbReference>
<name>A0A1B8A691_FUSPO</name>
<evidence type="ECO:0000256" key="3">
    <source>
        <dbReference type="ARBA" id="ARBA00023002"/>
    </source>
</evidence>
<evidence type="ECO:0000313" key="4">
    <source>
        <dbReference type="EMBL" id="OBS15997.1"/>
    </source>
</evidence>
<organism evidence="4 5">
    <name type="scientific">Fusarium poae</name>
    <dbReference type="NCBI Taxonomy" id="36050"/>
    <lineage>
        <taxon>Eukaryota</taxon>
        <taxon>Fungi</taxon>
        <taxon>Dikarya</taxon>
        <taxon>Ascomycota</taxon>
        <taxon>Pezizomycotina</taxon>
        <taxon>Sordariomycetes</taxon>
        <taxon>Hypocreomycetidae</taxon>
        <taxon>Hypocreales</taxon>
        <taxon>Nectriaceae</taxon>
        <taxon>Fusarium</taxon>
    </lineage>
</organism>
<dbReference type="InterPro" id="IPR036291">
    <property type="entry name" value="NAD(P)-bd_dom_sf"/>
</dbReference>
<comment type="similarity">
    <text evidence="1">Belongs to the short-chain dehydrogenases/reductases (SDR) family.</text>
</comment>
<keyword evidence="5" id="KW-1185">Reference proteome</keyword>
<reference evidence="4 5" key="1">
    <citation type="submission" date="2016-06" db="EMBL/GenBank/DDBJ databases">
        <title>Living apart together: crosstalk between the core and supernumerary genomes in a fungal plant pathogen.</title>
        <authorList>
            <person name="Vanheule A."/>
            <person name="Audenaert K."/>
            <person name="Warris S."/>
            <person name="Van De Geest H."/>
            <person name="Schijlen E."/>
            <person name="Hofte M."/>
            <person name="De Saeger S."/>
            <person name="Haesaert G."/>
            <person name="Waalwijk C."/>
            <person name="Van Der Lee T."/>
        </authorList>
    </citation>
    <scope>NUCLEOTIDE SEQUENCE [LARGE SCALE GENOMIC DNA]</scope>
    <source>
        <strain evidence="4 5">2516</strain>
    </source>
</reference>
<dbReference type="CDD" id="cd05233">
    <property type="entry name" value="SDR_c"/>
    <property type="match status" value="1"/>
</dbReference>
<dbReference type="EMBL" id="LYXU01000117">
    <property type="protein sequence ID" value="OBS15997.1"/>
    <property type="molecule type" value="Genomic_DNA"/>
</dbReference>